<name>A0A1T5CU05_9SPHN</name>
<evidence type="ECO:0000313" key="1">
    <source>
        <dbReference type="EMBL" id="SKB62826.1"/>
    </source>
</evidence>
<dbReference type="AlphaFoldDB" id="A0A1T5CU05"/>
<evidence type="ECO:0000313" key="2">
    <source>
        <dbReference type="Proteomes" id="UP000190044"/>
    </source>
</evidence>
<dbReference type="Proteomes" id="UP000190044">
    <property type="component" value="Unassembled WGS sequence"/>
</dbReference>
<sequence length="75" mass="8713">MSSLVRRIQRQVLPSKPVHPKIDLKTGKLLGYITMPPRKVHYMGRGKWLGLTNPKAKDLLARQRREEKRRALPTT</sequence>
<reference evidence="2" key="1">
    <citation type="submission" date="2017-02" db="EMBL/GenBank/DDBJ databases">
        <authorList>
            <person name="Varghese N."/>
            <person name="Submissions S."/>
        </authorList>
    </citation>
    <scope>NUCLEOTIDE SEQUENCE [LARGE SCALE GENOMIC DNA]</scope>
    <source>
        <strain evidence="2">R11H</strain>
    </source>
</reference>
<proteinExistence type="predicted"/>
<accession>A0A1T5CU05</accession>
<protein>
    <submittedName>
        <fullName evidence="1">Uncharacterized protein</fullName>
    </submittedName>
</protein>
<dbReference type="EMBL" id="FUYP01000011">
    <property type="protein sequence ID" value="SKB62826.1"/>
    <property type="molecule type" value="Genomic_DNA"/>
</dbReference>
<dbReference type="OrthoDB" id="9946875at2"/>
<dbReference type="RefSeq" id="WP_079638712.1">
    <property type="nucleotide sequence ID" value="NZ_FUYP01000011.1"/>
</dbReference>
<organism evidence="1 2">
    <name type="scientific">Sphingopyxis flava</name>
    <dbReference type="NCBI Taxonomy" id="1507287"/>
    <lineage>
        <taxon>Bacteria</taxon>
        <taxon>Pseudomonadati</taxon>
        <taxon>Pseudomonadota</taxon>
        <taxon>Alphaproteobacteria</taxon>
        <taxon>Sphingomonadales</taxon>
        <taxon>Sphingomonadaceae</taxon>
        <taxon>Sphingopyxis</taxon>
    </lineage>
</organism>
<keyword evidence="2" id="KW-1185">Reference proteome</keyword>
<gene>
    <name evidence="1" type="ORF">SAMN06295937_1011108</name>
</gene>